<name>A0A4Y2DZD0_ARAVE</name>
<reference evidence="2 3" key="1">
    <citation type="journal article" date="2019" name="Sci. Rep.">
        <title>Orb-weaving spider Araneus ventricosus genome elucidates the spidroin gene catalogue.</title>
        <authorList>
            <person name="Kono N."/>
            <person name="Nakamura H."/>
            <person name="Ohtoshi R."/>
            <person name="Moran D.A.P."/>
            <person name="Shinohara A."/>
            <person name="Yoshida Y."/>
            <person name="Fujiwara M."/>
            <person name="Mori M."/>
            <person name="Tomita M."/>
            <person name="Arakawa K."/>
        </authorList>
    </citation>
    <scope>NUCLEOTIDE SEQUENCE [LARGE SCALE GENOMIC DNA]</scope>
</reference>
<sequence length="133" mass="14661">MSPKFMFRCQTTLCSKWPPSTTTKLFLPWTASILVGVNAENRDDLVPFRISSSLNSNKGKGDSSNVKNIFKSSSDCLATQILWKRVSGSTVIFSFPILALLLTEASVMTLSLRLNLTFPKLPPAILQIPSQPN</sequence>
<evidence type="ECO:0000256" key="1">
    <source>
        <dbReference type="SAM" id="Phobius"/>
    </source>
</evidence>
<keyword evidence="1" id="KW-1133">Transmembrane helix</keyword>
<evidence type="ECO:0000313" key="2">
    <source>
        <dbReference type="EMBL" id="GBM22253.1"/>
    </source>
</evidence>
<keyword evidence="3" id="KW-1185">Reference proteome</keyword>
<organism evidence="2 3">
    <name type="scientific">Araneus ventricosus</name>
    <name type="common">Orbweaver spider</name>
    <name type="synonym">Epeira ventricosa</name>
    <dbReference type="NCBI Taxonomy" id="182803"/>
    <lineage>
        <taxon>Eukaryota</taxon>
        <taxon>Metazoa</taxon>
        <taxon>Ecdysozoa</taxon>
        <taxon>Arthropoda</taxon>
        <taxon>Chelicerata</taxon>
        <taxon>Arachnida</taxon>
        <taxon>Araneae</taxon>
        <taxon>Araneomorphae</taxon>
        <taxon>Entelegynae</taxon>
        <taxon>Araneoidea</taxon>
        <taxon>Araneidae</taxon>
        <taxon>Araneus</taxon>
    </lineage>
</organism>
<dbReference type="EMBL" id="BGPR01000476">
    <property type="protein sequence ID" value="GBM22253.1"/>
    <property type="molecule type" value="Genomic_DNA"/>
</dbReference>
<evidence type="ECO:0000313" key="3">
    <source>
        <dbReference type="Proteomes" id="UP000499080"/>
    </source>
</evidence>
<keyword evidence="1" id="KW-0812">Transmembrane</keyword>
<keyword evidence="1" id="KW-0472">Membrane</keyword>
<comment type="caution">
    <text evidence="2">The sequence shown here is derived from an EMBL/GenBank/DDBJ whole genome shotgun (WGS) entry which is preliminary data.</text>
</comment>
<protein>
    <submittedName>
        <fullName evidence="2">Uncharacterized protein</fullName>
    </submittedName>
</protein>
<feature type="transmembrane region" description="Helical" evidence="1">
    <location>
        <begin position="91"/>
        <end position="112"/>
    </location>
</feature>
<gene>
    <name evidence="2" type="ORF">AVEN_273438_1</name>
</gene>
<dbReference type="Proteomes" id="UP000499080">
    <property type="component" value="Unassembled WGS sequence"/>
</dbReference>
<proteinExistence type="predicted"/>
<dbReference type="AlphaFoldDB" id="A0A4Y2DZD0"/>
<accession>A0A4Y2DZD0</accession>